<evidence type="ECO:0000259" key="3">
    <source>
        <dbReference type="Pfam" id="PF04419"/>
    </source>
</evidence>
<dbReference type="PANTHER" id="PTHR13596">
    <property type="entry name" value="SMALL EDRK-RICH FACTOR 1"/>
    <property type="match status" value="1"/>
</dbReference>
<keyword evidence="5" id="KW-1185">Reference proteome</keyword>
<organism evidence="4 5">
    <name type="scientific">Mytilus galloprovincialis</name>
    <name type="common">Mediterranean mussel</name>
    <dbReference type="NCBI Taxonomy" id="29158"/>
    <lineage>
        <taxon>Eukaryota</taxon>
        <taxon>Metazoa</taxon>
        <taxon>Spiralia</taxon>
        <taxon>Lophotrochozoa</taxon>
        <taxon>Mollusca</taxon>
        <taxon>Bivalvia</taxon>
        <taxon>Autobranchia</taxon>
        <taxon>Pteriomorphia</taxon>
        <taxon>Mytilida</taxon>
        <taxon>Mytiloidea</taxon>
        <taxon>Mytilidae</taxon>
        <taxon>Mytilinae</taxon>
        <taxon>Mytilus</taxon>
    </lineage>
</organism>
<reference evidence="4" key="1">
    <citation type="submission" date="2018-11" db="EMBL/GenBank/DDBJ databases">
        <authorList>
            <person name="Alioto T."/>
            <person name="Alioto T."/>
        </authorList>
    </citation>
    <scope>NUCLEOTIDE SEQUENCE</scope>
</reference>
<evidence type="ECO:0000256" key="2">
    <source>
        <dbReference type="SAM" id="MobiDB-lite"/>
    </source>
</evidence>
<gene>
    <name evidence="4" type="ORF">MGAL_10B006490</name>
</gene>
<dbReference type="PANTHER" id="PTHR13596:SF0">
    <property type="entry name" value="SI:CH211-39K3.2-RELATED"/>
    <property type="match status" value="1"/>
</dbReference>
<feature type="compositionally biased region" description="Gly residues" evidence="2">
    <location>
        <begin position="59"/>
        <end position="72"/>
    </location>
</feature>
<protein>
    <recommendedName>
        <fullName evidence="3">Small EDRK-rich factor-like N-terminal domain-containing protein</fullName>
    </recommendedName>
</protein>
<comment type="similarity">
    <text evidence="1">Belongs to the SERF family.</text>
</comment>
<evidence type="ECO:0000256" key="1">
    <source>
        <dbReference type="ARBA" id="ARBA00007309"/>
    </source>
</evidence>
<dbReference type="EMBL" id="UYJE01001183">
    <property type="protein sequence ID" value="VDH99835.1"/>
    <property type="molecule type" value="Genomic_DNA"/>
</dbReference>
<feature type="domain" description="Small EDRK-rich factor-like N-terminal" evidence="3">
    <location>
        <begin position="1"/>
        <end position="42"/>
    </location>
</feature>
<feature type="region of interest" description="Disordered" evidence="2">
    <location>
        <begin position="1"/>
        <end position="72"/>
    </location>
</feature>
<proteinExistence type="inferred from homology"/>
<dbReference type="AlphaFoldDB" id="A0A8B6C3V1"/>
<evidence type="ECO:0000313" key="5">
    <source>
        <dbReference type="Proteomes" id="UP000596742"/>
    </source>
</evidence>
<dbReference type="Proteomes" id="UP000596742">
    <property type="component" value="Unassembled WGS sequence"/>
</dbReference>
<dbReference type="GO" id="GO:0005829">
    <property type="term" value="C:cytosol"/>
    <property type="evidence" value="ECO:0007669"/>
    <property type="project" value="TreeGrafter"/>
</dbReference>
<dbReference type="InterPro" id="IPR007513">
    <property type="entry name" value="SERF-like_N"/>
</dbReference>
<dbReference type="InterPro" id="IPR040211">
    <property type="entry name" value="SERF1/2-like"/>
</dbReference>
<dbReference type="Pfam" id="PF04419">
    <property type="entry name" value="SERF-like_N"/>
    <property type="match status" value="1"/>
</dbReference>
<comment type="caution">
    <text evidence="4">The sequence shown here is derived from an EMBL/GenBank/DDBJ whole genome shotgun (WGS) entry which is preliminary data.</text>
</comment>
<accession>A0A8B6C3V1</accession>
<sequence length="72" mass="7846">MTRGNQRDLARAKAAKKQQDLQKQKKSSEKGANKGLTLEERRHRDAEIMRLKQEKKAGGAQGGGEQGATGGK</sequence>
<name>A0A8B6C3V1_MYTGA</name>
<evidence type="ECO:0000313" key="4">
    <source>
        <dbReference type="EMBL" id="VDH99835.1"/>
    </source>
</evidence>
<feature type="compositionally biased region" description="Basic and acidic residues" evidence="2">
    <location>
        <begin position="1"/>
        <end position="57"/>
    </location>
</feature>